<protein>
    <submittedName>
        <fullName evidence="1">UV radiation resistance protein/autophagy-related protein 14</fullName>
    </submittedName>
</protein>
<dbReference type="OrthoDB" id="72772at2759"/>
<evidence type="ECO:0000313" key="1">
    <source>
        <dbReference type="EMBL" id="RWR79716.1"/>
    </source>
</evidence>
<keyword evidence="2" id="KW-1185">Reference proteome</keyword>
<dbReference type="AlphaFoldDB" id="A0A3S3MH01"/>
<dbReference type="GO" id="GO:0000149">
    <property type="term" value="F:SNARE binding"/>
    <property type="evidence" value="ECO:0007669"/>
    <property type="project" value="TreeGrafter"/>
</dbReference>
<dbReference type="GO" id="GO:0035493">
    <property type="term" value="P:SNARE complex assembly"/>
    <property type="evidence" value="ECO:0007669"/>
    <property type="project" value="TreeGrafter"/>
</dbReference>
<evidence type="ECO:0000313" key="2">
    <source>
        <dbReference type="Proteomes" id="UP000283530"/>
    </source>
</evidence>
<gene>
    <name evidence="1" type="ORF">CKAN_00830900</name>
</gene>
<comment type="caution">
    <text evidence="1">The sequence shown here is derived from an EMBL/GenBank/DDBJ whole genome shotgun (WGS) entry which is preliminary data.</text>
</comment>
<dbReference type="PANTHER" id="PTHR15157:SF24">
    <property type="entry name" value="VACUOLAR PROTEIN SORTING 38"/>
    <property type="match status" value="1"/>
</dbReference>
<name>A0A3S3MH01_9MAGN</name>
<reference evidence="1 2" key="1">
    <citation type="journal article" date="2019" name="Nat. Plants">
        <title>Stout camphor tree genome fills gaps in understanding of flowering plant genome evolution.</title>
        <authorList>
            <person name="Chaw S.M."/>
            <person name="Liu Y.C."/>
            <person name="Wu Y.W."/>
            <person name="Wang H.Y."/>
            <person name="Lin C.I."/>
            <person name="Wu C.S."/>
            <person name="Ke H.M."/>
            <person name="Chang L.Y."/>
            <person name="Hsu C.Y."/>
            <person name="Yang H.T."/>
            <person name="Sudianto E."/>
            <person name="Hsu M.H."/>
            <person name="Wu K.P."/>
            <person name="Wang L.N."/>
            <person name="Leebens-Mack J.H."/>
            <person name="Tsai I.J."/>
        </authorList>
    </citation>
    <scope>NUCLEOTIDE SEQUENCE [LARGE SCALE GENOMIC DNA]</scope>
    <source>
        <strain evidence="2">cv. Chaw 1501</strain>
        <tissue evidence="1">Young leaves</tissue>
    </source>
</reference>
<dbReference type="PANTHER" id="PTHR15157">
    <property type="entry name" value="UV RADIATION RESISTANCE-ASSOCIATED GENE PROTEIN"/>
    <property type="match status" value="1"/>
</dbReference>
<dbReference type="STRING" id="337451.A0A3S3MH01"/>
<dbReference type="Proteomes" id="UP000283530">
    <property type="component" value="Unassembled WGS sequence"/>
</dbReference>
<dbReference type="GO" id="GO:0005768">
    <property type="term" value="C:endosome"/>
    <property type="evidence" value="ECO:0007669"/>
    <property type="project" value="TreeGrafter"/>
</dbReference>
<dbReference type="EMBL" id="QPKB01000003">
    <property type="protein sequence ID" value="RWR79716.1"/>
    <property type="molecule type" value="Genomic_DNA"/>
</dbReference>
<dbReference type="GO" id="GO:0000323">
    <property type="term" value="C:lytic vacuole"/>
    <property type="evidence" value="ECO:0007669"/>
    <property type="project" value="TreeGrafter"/>
</dbReference>
<sequence>MRKKLEAWKLVLGNLLMQSKTATADIKNQTEQLQLELDLLLVAGKALSVARNQFQEANTLLAWKRGHVHLRNLQKMLRMRQQYMIAQVSALYLVKGSLGQSPGENLHSSPDGSKIRFIILPL</sequence>
<organism evidence="1 2">
    <name type="scientific">Cinnamomum micranthum f. kanehirae</name>
    <dbReference type="NCBI Taxonomy" id="337451"/>
    <lineage>
        <taxon>Eukaryota</taxon>
        <taxon>Viridiplantae</taxon>
        <taxon>Streptophyta</taxon>
        <taxon>Embryophyta</taxon>
        <taxon>Tracheophyta</taxon>
        <taxon>Spermatophyta</taxon>
        <taxon>Magnoliopsida</taxon>
        <taxon>Magnoliidae</taxon>
        <taxon>Laurales</taxon>
        <taxon>Lauraceae</taxon>
        <taxon>Cinnamomum</taxon>
    </lineage>
</organism>
<proteinExistence type="predicted"/>
<accession>A0A3S3MH01</accession>